<organism evidence="7 8">
    <name type="scientific">Pontibacter mangrovi</name>
    <dbReference type="NCBI Taxonomy" id="2589816"/>
    <lineage>
        <taxon>Bacteria</taxon>
        <taxon>Pseudomonadati</taxon>
        <taxon>Bacteroidota</taxon>
        <taxon>Cytophagia</taxon>
        <taxon>Cytophagales</taxon>
        <taxon>Hymenobacteraceae</taxon>
        <taxon>Pontibacter</taxon>
    </lineage>
</organism>
<evidence type="ECO:0000256" key="1">
    <source>
        <dbReference type="ARBA" id="ARBA00004141"/>
    </source>
</evidence>
<dbReference type="AlphaFoldDB" id="A0A501VU31"/>
<evidence type="ECO:0000313" key="8">
    <source>
        <dbReference type="Proteomes" id="UP000316727"/>
    </source>
</evidence>
<keyword evidence="3 6" id="KW-0812">Transmembrane</keyword>
<keyword evidence="5 6" id="KW-0472">Membrane</keyword>
<dbReference type="EMBL" id="VFRQ01000021">
    <property type="protein sequence ID" value="TPE39570.1"/>
    <property type="molecule type" value="Genomic_DNA"/>
</dbReference>
<reference evidence="7 8" key="1">
    <citation type="submission" date="2019-06" db="EMBL/GenBank/DDBJ databases">
        <title>A novel bacterium of genus Pontibacter, isolated from marine sediment.</title>
        <authorList>
            <person name="Huang H."/>
            <person name="Mo K."/>
            <person name="Hu Y."/>
        </authorList>
    </citation>
    <scope>NUCLEOTIDE SEQUENCE [LARGE SCALE GENOMIC DNA]</scope>
    <source>
        <strain evidence="7 8">HB172049</strain>
    </source>
</reference>
<gene>
    <name evidence="7" type="ORF">FJM65_20865</name>
</gene>
<evidence type="ECO:0000256" key="5">
    <source>
        <dbReference type="ARBA" id="ARBA00023136"/>
    </source>
</evidence>
<dbReference type="PANTHER" id="PTHR30238">
    <property type="entry name" value="MEMBRANE BOUND PREDICTED REDOX MODULATOR"/>
    <property type="match status" value="1"/>
</dbReference>
<dbReference type="Pfam" id="PF03741">
    <property type="entry name" value="TerC"/>
    <property type="match status" value="1"/>
</dbReference>
<feature type="transmembrane region" description="Helical" evidence="6">
    <location>
        <begin position="255"/>
        <end position="274"/>
    </location>
</feature>
<feature type="transmembrane region" description="Helical" evidence="6">
    <location>
        <begin position="37"/>
        <end position="58"/>
    </location>
</feature>
<evidence type="ECO:0000256" key="4">
    <source>
        <dbReference type="ARBA" id="ARBA00022989"/>
    </source>
</evidence>
<name>A0A501VU31_9BACT</name>
<feature type="transmembrane region" description="Helical" evidence="6">
    <location>
        <begin position="70"/>
        <end position="90"/>
    </location>
</feature>
<dbReference type="PANTHER" id="PTHR30238:SF0">
    <property type="entry name" value="THYLAKOID MEMBRANE PROTEIN TERC, CHLOROPLASTIC"/>
    <property type="match status" value="1"/>
</dbReference>
<dbReference type="RefSeq" id="WP_140624267.1">
    <property type="nucleotide sequence ID" value="NZ_VFRQ01000021.1"/>
</dbReference>
<dbReference type="GO" id="GO:0016020">
    <property type="term" value="C:membrane"/>
    <property type="evidence" value="ECO:0007669"/>
    <property type="project" value="UniProtKB-SubCell"/>
</dbReference>
<evidence type="ECO:0000256" key="6">
    <source>
        <dbReference type="SAM" id="Phobius"/>
    </source>
</evidence>
<dbReference type="InterPro" id="IPR005496">
    <property type="entry name" value="Integral_membrane_TerC"/>
</dbReference>
<comment type="similarity">
    <text evidence="2">Belongs to the TerC family.</text>
</comment>
<protein>
    <submittedName>
        <fullName evidence="7">TerC family protein</fullName>
    </submittedName>
</protein>
<feature type="transmembrane region" description="Helical" evidence="6">
    <location>
        <begin position="280"/>
        <end position="299"/>
    </location>
</feature>
<accession>A0A501VU31</accession>
<evidence type="ECO:0000256" key="2">
    <source>
        <dbReference type="ARBA" id="ARBA00007511"/>
    </source>
</evidence>
<proteinExistence type="inferred from homology"/>
<keyword evidence="4 6" id="KW-1133">Transmembrane helix</keyword>
<keyword evidence="8" id="KW-1185">Reference proteome</keyword>
<sequence>MDSIYFWIIFNVFVVLLLILDLFVFHRKEHEVKIKEALLTSLFWILLALGFNTLIYFWEGEQPAMEFLTGYLIEKSLSVDNLFVFILIFNYFKVPLKYQHNLLFWGVFGALVLRAFFILVGVTLIAKFHFLIYILGAFLVYTGIKMAFSQESEVDPEHNPLVKWASKHMRITKTAVGGKFFTKIDGKWYATPLFLVLIMIESTDVVFAADSIPAILAISKDPFIVYTSNVFALLGLRALYFALAGIMQLFHYLHYGLSLILAFIGVKLLISDIYHIDMRYALIAVGAILAISVIASLLFPKKESKLPEPPAEEEH</sequence>
<feature type="transmembrane region" description="Helical" evidence="6">
    <location>
        <begin position="6"/>
        <end position="25"/>
    </location>
</feature>
<dbReference type="NCBIfam" id="TIGR03718">
    <property type="entry name" value="R_switched_Alx"/>
    <property type="match status" value="1"/>
</dbReference>
<feature type="transmembrane region" description="Helical" evidence="6">
    <location>
        <begin position="130"/>
        <end position="148"/>
    </location>
</feature>
<feature type="transmembrane region" description="Helical" evidence="6">
    <location>
        <begin position="193"/>
        <end position="217"/>
    </location>
</feature>
<evidence type="ECO:0000313" key="7">
    <source>
        <dbReference type="EMBL" id="TPE39570.1"/>
    </source>
</evidence>
<dbReference type="Proteomes" id="UP000316727">
    <property type="component" value="Unassembled WGS sequence"/>
</dbReference>
<dbReference type="OrthoDB" id="9783692at2"/>
<feature type="transmembrane region" description="Helical" evidence="6">
    <location>
        <begin position="223"/>
        <end position="243"/>
    </location>
</feature>
<dbReference type="InterPro" id="IPR022369">
    <property type="entry name" value="Integral_membrane_TerC_rswitch"/>
</dbReference>
<comment type="caution">
    <text evidence="7">The sequence shown here is derived from an EMBL/GenBank/DDBJ whole genome shotgun (WGS) entry which is preliminary data.</text>
</comment>
<evidence type="ECO:0000256" key="3">
    <source>
        <dbReference type="ARBA" id="ARBA00022692"/>
    </source>
</evidence>
<feature type="transmembrane region" description="Helical" evidence="6">
    <location>
        <begin position="102"/>
        <end position="124"/>
    </location>
</feature>
<comment type="subcellular location">
    <subcellularLocation>
        <location evidence="1">Membrane</location>
        <topology evidence="1">Multi-pass membrane protein</topology>
    </subcellularLocation>
</comment>